<accession>D0NJG5</accession>
<gene>
    <name evidence="2" type="ORF">PITG_12272</name>
</gene>
<dbReference type="OrthoDB" id="439792at2759"/>
<dbReference type="GeneID" id="9473267"/>
<dbReference type="eggNOG" id="KOG3078">
    <property type="taxonomic scope" value="Eukaryota"/>
</dbReference>
<protein>
    <recommendedName>
        <fullName evidence="4">Adenylate kinase</fullName>
    </recommendedName>
</protein>
<feature type="region of interest" description="Disordered" evidence="1">
    <location>
        <begin position="1"/>
        <end position="21"/>
    </location>
</feature>
<name>D0NJG5_PHYIT</name>
<organism evidence="2 3">
    <name type="scientific">Phytophthora infestans (strain T30-4)</name>
    <name type="common">Potato late blight agent</name>
    <dbReference type="NCBI Taxonomy" id="403677"/>
    <lineage>
        <taxon>Eukaryota</taxon>
        <taxon>Sar</taxon>
        <taxon>Stramenopiles</taxon>
        <taxon>Oomycota</taxon>
        <taxon>Peronosporomycetes</taxon>
        <taxon>Peronosporales</taxon>
        <taxon>Peronosporaceae</taxon>
        <taxon>Phytophthora</taxon>
    </lineage>
</organism>
<evidence type="ECO:0000256" key="1">
    <source>
        <dbReference type="SAM" id="MobiDB-lite"/>
    </source>
</evidence>
<dbReference type="Proteomes" id="UP000006643">
    <property type="component" value="Unassembled WGS sequence"/>
</dbReference>
<dbReference type="InterPro" id="IPR027417">
    <property type="entry name" value="P-loop_NTPase"/>
</dbReference>
<proteinExistence type="predicted"/>
<dbReference type="STRING" id="403677.D0NJG5"/>
<dbReference type="AlphaFoldDB" id="D0NJG5"/>
<evidence type="ECO:0008006" key="4">
    <source>
        <dbReference type="Google" id="ProtNLM"/>
    </source>
</evidence>
<dbReference type="KEGG" id="pif:PITG_12272"/>
<evidence type="ECO:0000313" key="3">
    <source>
        <dbReference type="Proteomes" id="UP000006643"/>
    </source>
</evidence>
<dbReference type="InParanoid" id="D0NJG5"/>
<dbReference type="RefSeq" id="XP_002900876.1">
    <property type="nucleotide sequence ID" value="XM_002900830.1"/>
</dbReference>
<sequence>MLRQAIRDGTSLGKQAQGYKDNDQLVPDGASQALLVAMKIPDCVLALDVPDDEVVKRLAGRRLDPEPGKTYHMEFNPQQFYAHSNALVVTLAGCATARRCLIRNNATIISLFSLNAVYESRSPLLLRKGLPAFGSCVAIRQGRLLLD</sequence>
<reference evidence="3" key="1">
    <citation type="journal article" date="2009" name="Nature">
        <title>Genome sequence and analysis of the Irish potato famine pathogen Phytophthora infestans.</title>
        <authorList>
            <consortium name="The Broad Institute Genome Sequencing Platform"/>
            <person name="Haas B.J."/>
            <person name="Kamoun S."/>
            <person name="Zody M.C."/>
            <person name="Jiang R.H."/>
            <person name="Handsaker R.E."/>
            <person name="Cano L.M."/>
            <person name="Grabherr M."/>
            <person name="Kodira C.D."/>
            <person name="Raffaele S."/>
            <person name="Torto-Alalibo T."/>
            <person name="Bozkurt T.O."/>
            <person name="Ah-Fong A.M."/>
            <person name="Alvarado L."/>
            <person name="Anderson V.L."/>
            <person name="Armstrong M.R."/>
            <person name="Avrova A."/>
            <person name="Baxter L."/>
            <person name="Beynon J."/>
            <person name="Boevink P.C."/>
            <person name="Bollmann S.R."/>
            <person name="Bos J.I."/>
            <person name="Bulone V."/>
            <person name="Cai G."/>
            <person name="Cakir C."/>
            <person name="Carrington J.C."/>
            <person name="Chawner M."/>
            <person name="Conti L."/>
            <person name="Costanzo S."/>
            <person name="Ewan R."/>
            <person name="Fahlgren N."/>
            <person name="Fischbach M.A."/>
            <person name="Fugelstad J."/>
            <person name="Gilroy E.M."/>
            <person name="Gnerre S."/>
            <person name="Green P.J."/>
            <person name="Grenville-Briggs L.J."/>
            <person name="Griffith J."/>
            <person name="Grunwald N.J."/>
            <person name="Horn K."/>
            <person name="Horner N.R."/>
            <person name="Hu C.H."/>
            <person name="Huitema E."/>
            <person name="Jeong D.H."/>
            <person name="Jones A.M."/>
            <person name="Jones J.D."/>
            <person name="Jones R.W."/>
            <person name="Karlsson E.K."/>
            <person name="Kunjeti S.G."/>
            <person name="Lamour K."/>
            <person name="Liu Z."/>
            <person name="Ma L."/>
            <person name="Maclean D."/>
            <person name="Chibucos M.C."/>
            <person name="McDonald H."/>
            <person name="McWalters J."/>
            <person name="Meijer H.J."/>
            <person name="Morgan W."/>
            <person name="Morris P.F."/>
            <person name="Munro C.A."/>
            <person name="O'Neill K."/>
            <person name="Ospina-Giraldo M."/>
            <person name="Pinzon A."/>
            <person name="Pritchard L."/>
            <person name="Ramsahoye B."/>
            <person name="Ren Q."/>
            <person name="Restrepo S."/>
            <person name="Roy S."/>
            <person name="Sadanandom A."/>
            <person name="Savidor A."/>
            <person name="Schornack S."/>
            <person name="Schwartz D.C."/>
            <person name="Schumann U.D."/>
            <person name="Schwessinger B."/>
            <person name="Seyer L."/>
            <person name="Sharpe T."/>
            <person name="Silvar C."/>
            <person name="Song J."/>
            <person name="Studholme D.J."/>
            <person name="Sykes S."/>
            <person name="Thines M."/>
            <person name="van de Vondervoort P.J."/>
            <person name="Phuntumart V."/>
            <person name="Wawra S."/>
            <person name="Weide R."/>
            <person name="Win J."/>
            <person name="Young C."/>
            <person name="Zhou S."/>
            <person name="Fry W."/>
            <person name="Meyers B.C."/>
            <person name="van West P."/>
            <person name="Ristaino J."/>
            <person name="Govers F."/>
            <person name="Birch P.R."/>
            <person name="Whisson S.C."/>
            <person name="Judelson H.S."/>
            <person name="Nusbaum C."/>
        </authorList>
    </citation>
    <scope>NUCLEOTIDE SEQUENCE [LARGE SCALE GENOMIC DNA]</scope>
    <source>
        <strain evidence="3">T30-4</strain>
    </source>
</reference>
<dbReference type="EMBL" id="DS028141">
    <property type="protein sequence ID" value="EEY59683.1"/>
    <property type="molecule type" value="Genomic_DNA"/>
</dbReference>
<dbReference type="HOGENOM" id="CLU_1771703_0_0_1"/>
<evidence type="ECO:0000313" key="2">
    <source>
        <dbReference type="EMBL" id="EEY59683.1"/>
    </source>
</evidence>
<dbReference type="Gene3D" id="3.40.50.300">
    <property type="entry name" value="P-loop containing nucleotide triphosphate hydrolases"/>
    <property type="match status" value="1"/>
</dbReference>
<keyword evidence="3" id="KW-1185">Reference proteome</keyword>
<dbReference type="VEuPathDB" id="FungiDB:PITG_12272"/>